<dbReference type="CDD" id="cd06135">
    <property type="entry name" value="Orn"/>
    <property type="match status" value="1"/>
</dbReference>
<gene>
    <name evidence="7" type="ORF">HCOI_00547200</name>
</gene>
<dbReference type="SMART" id="SM00479">
    <property type="entry name" value="EXOIII"/>
    <property type="match status" value="1"/>
</dbReference>
<dbReference type="PANTHER" id="PTHR11046:SF0">
    <property type="entry name" value="OLIGORIBONUCLEASE, MITOCHONDRIAL"/>
    <property type="match status" value="1"/>
</dbReference>
<dbReference type="NCBIfam" id="NF003765">
    <property type="entry name" value="PRK05359.1"/>
    <property type="match status" value="1"/>
</dbReference>
<dbReference type="SUPFAM" id="SSF53098">
    <property type="entry name" value="Ribonuclease H-like"/>
    <property type="match status" value="1"/>
</dbReference>
<keyword evidence="3" id="KW-0378">Hydrolase</keyword>
<dbReference type="HAMAP" id="MF_00045">
    <property type="entry name" value="Oligoribonuclease"/>
    <property type="match status" value="1"/>
</dbReference>
<feature type="domain" description="Exonuclease" evidence="6">
    <location>
        <begin position="11"/>
        <end position="185"/>
    </location>
</feature>
<sequence length="186" mass="21669">MRRVLTAGEQRLVWIDCEMTGLNHEKQTLVEIATIVTDGDLNVVAEGPDIVINQPETVLRNMEEWPRETFSKNGLLQKIRESTVSLREAEDMVLEFLKKNTVKGKCPLAGNSVHMDRRFISKYMPRLDEHLHYRIVDVSTVKELASRWFPEEYAKAPIKKGTHRALDDIRESIEELRFYRSAIFRQ</sequence>
<evidence type="ECO:0000256" key="2">
    <source>
        <dbReference type="ARBA" id="ARBA00022722"/>
    </source>
</evidence>
<reference evidence="7" key="1">
    <citation type="submission" date="2013-03" db="EMBL/GenBank/DDBJ databases">
        <authorList>
            <person name="Aslett M."/>
        </authorList>
    </citation>
    <scope>NUCLEOTIDE SEQUENCE [LARGE SCALE GENOMIC DNA]</scope>
    <source>
        <strain evidence="7">ISE/inbred ISE</strain>
    </source>
</reference>
<comment type="caution">
    <text evidence="7">The sequence shown here is derived from an EMBL/GenBank/DDBJ whole genome shotgun (WGS) entry which is preliminary data.</text>
</comment>
<comment type="similarity">
    <text evidence="1">Belongs to the oligoribonuclease family.</text>
</comment>
<proteinExistence type="inferred from homology"/>
<evidence type="ECO:0000256" key="5">
    <source>
        <dbReference type="ARBA" id="ARBA00072681"/>
    </source>
</evidence>
<dbReference type="EMBL" id="CAVP010054364">
    <property type="protein sequence ID" value="CDL94035.1"/>
    <property type="molecule type" value="Genomic_DNA"/>
</dbReference>
<keyword evidence="4 7" id="KW-0269">Exonuclease</keyword>
<dbReference type="GO" id="GO:0000175">
    <property type="term" value="F:3'-5'-RNA exonuclease activity"/>
    <property type="evidence" value="ECO:0007669"/>
    <property type="project" value="InterPro"/>
</dbReference>
<evidence type="ECO:0000256" key="3">
    <source>
        <dbReference type="ARBA" id="ARBA00022801"/>
    </source>
</evidence>
<dbReference type="FunFam" id="3.30.420.10:FF:000003">
    <property type="entry name" value="Oligoribonuclease"/>
    <property type="match status" value="1"/>
</dbReference>
<keyword evidence="2" id="KW-0540">Nuclease</keyword>
<name>U6PES0_HAECO</name>
<protein>
    <recommendedName>
        <fullName evidence="5">Probable oligoribonuclease</fullName>
    </recommendedName>
</protein>
<evidence type="ECO:0000256" key="1">
    <source>
        <dbReference type="ARBA" id="ARBA00009921"/>
    </source>
</evidence>
<organism evidence="7">
    <name type="scientific">Haemonchus contortus</name>
    <name type="common">Barber pole worm</name>
    <dbReference type="NCBI Taxonomy" id="6289"/>
    <lineage>
        <taxon>Eukaryota</taxon>
        <taxon>Metazoa</taxon>
        <taxon>Ecdysozoa</taxon>
        <taxon>Nematoda</taxon>
        <taxon>Chromadorea</taxon>
        <taxon>Rhabditida</taxon>
        <taxon>Rhabditina</taxon>
        <taxon>Rhabditomorpha</taxon>
        <taxon>Strongyloidea</taxon>
        <taxon>Trichostrongylidae</taxon>
        <taxon>Haemonchus</taxon>
    </lineage>
</organism>
<dbReference type="Gene3D" id="3.30.420.10">
    <property type="entry name" value="Ribonuclease H-like superfamily/Ribonuclease H"/>
    <property type="match status" value="1"/>
</dbReference>
<dbReference type="InterPro" id="IPR036397">
    <property type="entry name" value="RNaseH_sf"/>
</dbReference>
<dbReference type="InterPro" id="IPR013520">
    <property type="entry name" value="Ribonucl_H"/>
</dbReference>
<dbReference type="InterPro" id="IPR012337">
    <property type="entry name" value="RNaseH-like_sf"/>
</dbReference>
<dbReference type="AlphaFoldDB" id="U6PES0"/>
<dbReference type="InterPro" id="IPR022894">
    <property type="entry name" value="Oligoribonuclease"/>
</dbReference>
<reference evidence="7" key="2">
    <citation type="submission" date="2013-05" db="EMBL/GenBank/DDBJ databases">
        <title>The genome and transcriptome of Haemonchus contortus: a key model parasite for drug and vaccine discovery.</title>
        <authorList>
            <person name="Laing R."/>
            <person name="Kikuchi T."/>
            <person name="Martinelli A."/>
            <person name="Tsai I.J."/>
            <person name="Beech R.N."/>
            <person name="Redman E."/>
            <person name="Holroyd N."/>
            <person name="Bartley D.J."/>
            <person name="Beasley H."/>
            <person name="Britton C."/>
            <person name="Curran D."/>
            <person name="Devaney E."/>
            <person name="Gilabert A."/>
            <person name="Jackson F."/>
            <person name="Hunt M."/>
            <person name="Johnston S."/>
            <person name="Kryukov I."/>
            <person name="Li K."/>
            <person name="Morrison A.A."/>
            <person name="Reid A.J."/>
            <person name="Sargison N."/>
            <person name="Saunders G."/>
            <person name="Wasmuth J.D."/>
            <person name="Wolstenholme A."/>
            <person name="Berriman M."/>
            <person name="Gilleard J.S."/>
            <person name="Cotton J.A."/>
        </authorList>
    </citation>
    <scope>NUCLEOTIDE SEQUENCE [LARGE SCALE GENOMIC DNA]</scope>
    <source>
        <strain evidence="7">ISE/inbred ISE</strain>
    </source>
</reference>
<evidence type="ECO:0000313" key="7">
    <source>
        <dbReference type="EMBL" id="CDL94035.1"/>
    </source>
</evidence>
<dbReference type="Pfam" id="PF00929">
    <property type="entry name" value="RNase_T"/>
    <property type="match status" value="1"/>
</dbReference>
<dbReference type="GO" id="GO:0003676">
    <property type="term" value="F:nucleic acid binding"/>
    <property type="evidence" value="ECO:0007669"/>
    <property type="project" value="InterPro"/>
</dbReference>
<evidence type="ECO:0000259" key="6">
    <source>
        <dbReference type="SMART" id="SM00479"/>
    </source>
</evidence>
<evidence type="ECO:0000256" key="4">
    <source>
        <dbReference type="ARBA" id="ARBA00022839"/>
    </source>
</evidence>
<accession>U6PES0</accession>
<dbReference type="PANTHER" id="PTHR11046">
    <property type="entry name" value="OLIGORIBONUCLEASE, MITOCHONDRIAL"/>
    <property type="match status" value="1"/>
</dbReference>